<dbReference type="AlphaFoldDB" id="A0A7W7Q4T1"/>
<evidence type="ECO:0000313" key="2">
    <source>
        <dbReference type="EMBL" id="MBB4907082.1"/>
    </source>
</evidence>
<sequence>MFSLKITDRRVTEALIPQLDADIAAVAEEEAAAAEVAEIDALVEEAEREWAAAEQRETVRLTRVFTDQTRARRARRREDRTVLRTLPTRFGISDVTGEVA</sequence>
<keyword evidence="1" id="KW-0175">Coiled coil</keyword>
<keyword evidence="3" id="KW-1185">Reference proteome</keyword>
<gene>
    <name evidence="2" type="ORF">FHR82_003302</name>
</gene>
<dbReference type="Proteomes" id="UP000520767">
    <property type="component" value="Unassembled WGS sequence"/>
</dbReference>
<reference evidence="2 3" key="1">
    <citation type="submission" date="2020-08" db="EMBL/GenBank/DDBJ databases">
        <title>Genomic Encyclopedia of Type Strains, Phase III (KMG-III): the genomes of soil and plant-associated and newly described type strains.</title>
        <authorList>
            <person name="Whitman W."/>
        </authorList>
    </citation>
    <scope>NUCLEOTIDE SEQUENCE [LARGE SCALE GENOMIC DNA]</scope>
    <source>
        <strain evidence="2 3">CECT 8960</strain>
    </source>
</reference>
<proteinExistence type="predicted"/>
<protein>
    <submittedName>
        <fullName evidence="2">Uncharacterized protein</fullName>
    </submittedName>
</protein>
<evidence type="ECO:0000313" key="3">
    <source>
        <dbReference type="Proteomes" id="UP000520767"/>
    </source>
</evidence>
<dbReference type="EMBL" id="JACHJQ010000003">
    <property type="protein sequence ID" value="MBB4907082.1"/>
    <property type="molecule type" value="Genomic_DNA"/>
</dbReference>
<feature type="coiled-coil region" evidence="1">
    <location>
        <begin position="29"/>
        <end position="56"/>
    </location>
</feature>
<dbReference type="RefSeq" id="WP_184811204.1">
    <property type="nucleotide sequence ID" value="NZ_JACHJQ010000003.1"/>
</dbReference>
<comment type="caution">
    <text evidence="2">The sequence shown here is derived from an EMBL/GenBank/DDBJ whole genome shotgun (WGS) entry which is preliminary data.</text>
</comment>
<organism evidence="2 3">
    <name type="scientific">Actinophytocola algeriensis</name>
    <dbReference type="NCBI Taxonomy" id="1768010"/>
    <lineage>
        <taxon>Bacteria</taxon>
        <taxon>Bacillati</taxon>
        <taxon>Actinomycetota</taxon>
        <taxon>Actinomycetes</taxon>
        <taxon>Pseudonocardiales</taxon>
        <taxon>Pseudonocardiaceae</taxon>
    </lineage>
</organism>
<evidence type="ECO:0000256" key="1">
    <source>
        <dbReference type="SAM" id="Coils"/>
    </source>
</evidence>
<accession>A0A7W7Q4T1</accession>
<name>A0A7W7Q4T1_9PSEU</name>